<protein>
    <recommendedName>
        <fullName evidence="7">Protein kinase domain-containing protein</fullName>
    </recommendedName>
</protein>
<dbReference type="Gene3D" id="2.130.10.10">
    <property type="entry name" value="YVTN repeat-like/Quinoprotein amine dehydrogenase"/>
    <property type="match status" value="4"/>
</dbReference>
<organism evidence="8">
    <name type="scientific">Thermogemmatispora argillosa</name>
    <dbReference type="NCBI Taxonomy" id="2045280"/>
    <lineage>
        <taxon>Bacteria</taxon>
        <taxon>Bacillati</taxon>
        <taxon>Chloroflexota</taxon>
        <taxon>Ktedonobacteria</taxon>
        <taxon>Thermogemmatisporales</taxon>
        <taxon>Thermogemmatisporaceae</taxon>
        <taxon>Thermogemmatispora</taxon>
    </lineage>
</organism>
<feature type="repeat" description="WD" evidence="5">
    <location>
        <begin position="467"/>
        <end position="508"/>
    </location>
</feature>
<evidence type="ECO:0000256" key="2">
    <source>
        <dbReference type="ARBA" id="ARBA00022737"/>
    </source>
</evidence>
<feature type="repeat" description="WD" evidence="5">
    <location>
        <begin position="307"/>
        <end position="348"/>
    </location>
</feature>
<keyword evidence="1 5" id="KW-0853">WD repeat</keyword>
<dbReference type="InterPro" id="IPR036322">
    <property type="entry name" value="WD40_repeat_dom_sf"/>
</dbReference>
<keyword evidence="4 6" id="KW-0067">ATP-binding</keyword>
<dbReference type="SMART" id="SM00320">
    <property type="entry name" value="WD40"/>
    <property type="match status" value="8"/>
</dbReference>
<evidence type="ECO:0000259" key="7">
    <source>
        <dbReference type="PROSITE" id="PS50011"/>
    </source>
</evidence>
<dbReference type="SUPFAM" id="SSF50969">
    <property type="entry name" value="YVTN repeat-like/Quinoprotein amine dehydrogenase"/>
    <property type="match status" value="1"/>
</dbReference>
<evidence type="ECO:0000313" key="8">
    <source>
        <dbReference type="EMBL" id="BBH92210.1"/>
    </source>
</evidence>
<keyword evidence="2" id="KW-0677">Repeat</keyword>
<dbReference type="InterPro" id="IPR011009">
    <property type="entry name" value="Kinase-like_dom_sf"/>
</dbReference>
<dbReference type="AlphaFoldDB" id="A0A455SX02"/>
<dbReference type="Pfam" id="PF00400">
    <property type="entry name" value="WD40"/>
    <property type="match status" value="6"/>
</dbReference>
<dbReference type="Gene3D" id="1.10.510.10">
    <property type="entry name" value="Transferase(Phosphotransferase) domain 1"/>
    <property type="match status" value="1"/>
</dbReference>
<reference evidence="8" key="1">
    <citation type="submission" date="2018-12" db="EMBL/GenBank/DDBJ databases">
        <title>Novel natural products biosynthetic potential of the class Ktedonobacteria.</title>
        <authorList>
            <person name="Zheng Y."/>
            <person name="Saitou A."/>
            <person name="Wang C.M."/>
            <person name="Toyoda A."/>
            <person name="Minakuchi Y."/>
            <person name="Sekiguchi Y."/>
            <person name="Ueda K."/>
            <person name="Takano H."/>
            <person name="Sakai Y."/>
            <person name="Yokota A."/>
            <person name="Yabe S."/>
        </authorList>
    </citation>
    <scope>NUCLEOTIDE SEQUENCE</scope>
    <source>
        <strain evidence="8">A3-2</strain>
    </source>
</reference>
<feature type="repeat" description="WD" evidence="5">
    <location>
        <begin position="597"/>
        <end position="638"/>
    </location>
</feature>
<dbReference type="InterPro" id="IPR017441">
    <property type="entry name" value="Protein_kinase_ATP_BS"/>
</dbReference>
<dbReference type="GO" id="GO:0005524">
    <property type="term" value="F:ATP binding"/>
    <property type="evidence" value="ECO:0007669"/>
    <property type="project" value="UniProtKB-UniRule"/>
</dbReference>
<evidence type="ECO:0000256" key="4">
    <source>
        <dbReference type="ARBA" id="ARBA00022840"/>
    </source>
</evidence>
<feature type="repeat" description="WD" evidence="5">
    <location>
        <begin position="563"/>
        <end position="597"/>
    </location>
</feature>
<evidence type="ECO:0000256" key="1">
    <source>
        <dbReference type="ARBA" id="ARBA00022574"/>
    </source>
</evidence>
<feature type="repeat" description="WD" evidence="5">
    <location>
        <begin position="639"/>
        <end position="678"/>
    </location>
</feature>
<dbReference type="InterPro" id="IPR011044">
    <property type="entry name" value="Quino_amine_DH_bsu"/>
</dbReference>
<dbReference type="InterPro" id="IPR015943">
    <property type="entry name" value="WD40/YVTN_repeat-like_dom_sf"/>
</dbReference>
<feature type="repeat" description="WD" evidence="5">
    <location>
        <begin position="387"/>
        <end position="428"/>
    </location>
</feature>
<dbReference type="SUPFAM" id="SSF56112">
    <property type="entry name" value="Protein kinase-like (PK-like)"/>
    <property type="match status" value="1"/>
</dbReference>
<proteinExistence type="predicted"/>
<evidence type="ECO:0000256" key="3">
    <source>
        <dbReference type="ARBA" id="ARBA00022741"/>
    </source>
</evidence>
<accession>A0A455SX02</accession>
<name>A0A455SX02_9CHLR</name>
<dbReference type="InterPro" id="IPR001680">
    <property type="entry name" value="WD40_rpt"/>
</dbReference>
<feature type="binding site" evidence="6">
    <location>
        <position position="41"/>
    </location>
    <ligand>
        <name>ATP</name>
        <dbReference type="ChEBI" id="CHEBI:30616"/>
    </ligand>
</feature>
<evidence type="ECO:0000256" key="5">
    <source>
        <dbReference type="PROSITE-ProRule" id="PRU00221"/>
    </source>
</evidence>
<dbReference type="PROSITE" id="PS50011">
    <property type="entry name" value="PROTEIN_KINASE_DOM"/>
    <property type="match status" value="1"/>
</dbReference>
<sequence>MRDQLGKQVGRYRLIRLVGEGGFAVVYLGEHVVLGTQAAVKLLKSRLEPDDLATFRREAQLMARLSSNHPHILPVLDYDDEGGQPFLVMEYASGGTLRQRHPSGIRVPLETVVAYVRQVASALQYAHEQVPPVVHRDVKPQNMLVGRQGEILLSDFGIALIVTQYVHPRAVVGTAAYMAPEQFRGEVHRASDQYALGVVVYEWLTGKRPFPGPDFVAYGYQHVHQPPPPLREQVPELPVAVEEVVMRALAKDWRQRYGSVREFAQALEQAAELSPARATWAPTLTNTQPALSRRSAEPKTGTLLHVLRGHAGEVKAVVWSPDGRRLATADEHGTVRLWDGASGQELAVLPGRKPRWSPDGRRLATAGDKDGTAHLWDGATGQELAILADQMGAVQEVAWSADGTRLVTSSEGLLVRLWNGASGQQLALIHGSSPRWSPAGRRLAIRGYQPGTVLLVDGTYGRELAVLQGHRGMVTAIVWSPDGTRLVTVGFERTARLWDGSSGQELAILQGQGQDFSSLSLEDICWSPDGTRLVSWGEFGPVRLWDGSSGQELAILLRPDIPLREVVWSPNGERLITNDETGRVALWDGSSGRELAILLQPGALQQVAWSPDGKLLATGDAGGTVRLWDGSSGQELAILRNHSGAVWAIAWSPDGRCLASAGEDRLVCLWRVKPGQRS</sequence>
<dbReference type="InterPro" id="IPR000719">
    <property type="entry name" value="Prot_kinase_dom"/>
</dbReference>
<keyword evidence="3 6" id="KW-0547">Nucleotide-binding</keyword>
<feature type="domain" description="Protein kinase" evidence="7">
    <location>
        <begin position="12"/>
        <end position="268"/>
    </location>
</feature>
<dbReference type="CDD" id="cd00200">
    <property type="entry name" value="WD40"/>
    <property type="match status" value="1"/>
</dbReference>
<evidence type="ECO:0000256" key="6">
    <source>
        <dbReference type="PROSITE-ProRule" id="PRU10141"/>
    </source>
</evidence>
<dbReference type="PROSITE" id="PS50082">
    <property type="entry name" value="WD_REPEATS_2"/>
    <property type="match status" value="6"/>
</dbReference>
<dbReference type="SMART" id="SM00220">
    <property type="entry name" value="S_TKc"/>
    <property type="match status" value="1"/>
</dbReference>
<dbReference type="SUPFAM" id="SSF50978">
    <property type="entry name" value="WD40 repeat-like"/>
    <property type="match status" value="1"/>
</dbReference>
<dbReference type="PANTHER" id="PTHR22847:SF637">
    <property type="entry name" value="WD REPEAT DOMAIN 5B"/>
    <property type="match status" value="1"/>
</dbReference>
<dbReference type="PROSITE" id="PS00107">
    <property type="entry name" value="PROTEIN_KINASE_ATP"/>
    <property type="match status" value="1"/>
</dbReference>
<dbReference type="CDD" id="cd14014">
    <property type="entry name" value="STKc_PknB_like"/>
    <property type="match status" value="1"/>
</dbReference>
<dbReference type="Gene3D" id="3.30.200.20">
    <property type="entry name" value="Phosphorylase Kinase, domain 1"/>
    <property type="match status" value="1"/>
</dbReference>
<dbReference type="PROSITE" id="PS50294">
    <property type="entry name" value="WD_REPEATS_REGION"/>
    <property type="match status" value="4"/>
</dbReference>
<dbReference type="Pfam" id="PF00069">
    <property type="entry name" value="Pkinase"/>
    <property type="match status" value="1"/>
</dbReference>
<dbReference type="InterPro" id="IPR008271">
    <property type="entry name" value="Ser/Thr_kinase_AS"/>
</dbReference>
<dbReference type="PANTHER" id="PTHR22847">
    <property type="entry name" value="WD40 REPEAT PROTEIN"/>
    <property type="match status" value="1"/>
</dbReference>
<dbReference type="GO" id="GO:0004672">
    <property type="term" value="F:protein kinase activity"/>
    <property type="evidence" value="ECO:0007669"/>
    <property type="project" value="InterPro"/>
</dbReference>
<gene>
    <name evidence="8" type="ORF">KTA_04090</name>
</gene>
<dbReference type="EMBL" id="AP019377">
    <property type="protein sequence ID" value="BBH92210.1"/>
    <property type="molecule type" value="Genomic_DNA"/>
</dbReference>
<dbReference type="PROSITE" id="PS00108">
    <property type="entry name" value="PROTEIN_KINASE_ST"/>
    <property type="match status" value="1"/>
</dbReference>